<comment type="caution">
    <text evidence="1">The sequence shown here is derived from an EMBL/GenBank/DDBJ whole genome shotgun (WGS) entry which is preliminary data.</text>
</comment>
<organism evidence="1 2">
    <name type="scientific">Blautia luti DSM 14534 = JCM 17040</name>
    <dbReference type="NCBI Taxonomy" id="649762"/>
    <lineage>
        <taxon>Bacteria</taxon>
        <taxon>Bacillati</taxon>
        <taxon>Bacillota</taxon>
        <taxon>Clostridia</taxon>
        <taxon>Lachnospirales</taxon>
        <taxon>Lachnospiraceae</taxon>
        <taxon>Blautia</taxon>
    </lineage>
</organism>
<dbReference type="Proteomes" id="UP000437824">
    <property type="component" value="Unassembled WGS sequence"/>
</dbReference>
<reference evidence="1 2" key="1">
    <citation type="submission" date="2019-11" db="EMBL/GenBank/DDBJ databases">
        <title>Draft genome sequence of Blautia luti DSM 14534T, isolated from human stool.</title>
        <authorList>
            <person name="Ortiz R."/>
            <person name="Melis-Arcos F."/>
            <person name="Covarrubias P."/>
            <person name="Cardenas J.P."/>
            <person name="Perez-Donoso J."/>
            <person name="Almonacid D."/>
        </authorList>
    </citation>
    <scope>NUCLEOTIDE SEQUENCE [LARGE SCALE GENOMIC DNA]</scope>
    <source>
        <strain evidence="1 2">DSM 14534</strain>
    </source>
</reference>
<proteinExistence type="predicted"/>
<sequence length="122" mass="12583">MKVYEKPVVSVDAGMTEGVYAASGAGGIKTGNKTIAADWGGSGQAKFDLDLSNVNLSQLTVVLTFNMDISSCWGSGAGVICSGKTATLTWHSAPTSAEITVQANGDIKNLQITGSSYSNNFQ</sequence>
<dbReference type="AlphaFoldDB" id="A0A844GCN5"/>
<accession>A0A844GCN5</accession>
<evidence type="ECO:0000313" key="2">
    <source>
        <dbReference type="Proteomes" id="UP000437824"/>
    </source>
</evidence>
<protein>
    <submittedName>
        <fullName evidence="1">Uncharacterized protein</fullName>
    </submittedName>
</protein>
<dbReference type="RefSeq" id="WP_154779429.1">
    <property type="nucleotide sequence ID" value="NZ_WMBC01000001.1"/>
</dbReference>
<gene>
    <name evidence="1" type="ORF">GKZ57_00205</name>
</gene>
<evidence type="ECO:0000313" key="1">
    <source>
        <dbReference type="EMBL" id="MTD59736.1"/>
    </source>
</evidence>
<name>A0A844GCN5_9FIRM</name>
<dbReference type="EMBL" id="WMBC01000001">
    <property type="protein sequence ID" value="MTD59736.1"/>
    <property type="molecule type" value="Genomic_DNA"/>
</dbReference>